<proteinExistence type="inferred from homology"/>
<evidence type="ECO:0000259" key="3">
    <source>
        <dbReference type="SMART" id="SM00854"/>
    </source>
</evidence>
<dbReference type="CDD" id="cd07381">
    <property type="entry name" value="MPP_CapA"/>
    <property type="match status" value="1"/>
</dbReference>
<dbReference type="InterPro" id="IPR052169">
    <property type="entry name" value="CW_Biosynth-Accessory"/>
</dbReference>
<dbReference type="PANTHER" id="PTHR33393">
    <property type="entry name" value="POLYGLUTAMINE SYNTHESIS ACCESSORY PROTEIN RV0574C-RELATED"/>
    <property type="match status" value="1"/>
</dbReference>
<evidence type="ECO:0000313" key="4">
    <source>
        <dbReference type="EMBL" id="MDZ5474488.1"/>
    </source>
</evidence>
<dbReference type="Gene3D" id="3.60.21.10">
    <property type="match status" value="1"/>
</dbReference>
<evidence type="ECO:0000313" key="5">
    <source>
        <dbReference type="Proteomes" id="UP001290455"/>
    </source>
</evidence>
<sequence>MSILFLLSLSLFTYLAFTLPKEIKSRSDEVSVASENKKTQEDSQRKRKEDKAVKEDKALSKDKEKKGNEKQSDKKVKAKEDSKDHLPIELVFVGDLLMDWSTKITMDSKGVDYPFVHVKEAISKADLAIANLENPLTTRNESFKDKNQLYNFQAKPEHIKGVINTGFDLVSLANNHALDYGEEGLLDTFATLEHHKLDYIGAGRTMEEAFQTKEYVIKGKKIRIMAASRFVPAVSWYTFAPGTKAGLAGAYDLEYLVKKVAEEKVDTDYLFLFIHWGIEKTFTPADYQKIYVQRLVEAGVDGIIGSHPHVLQGFEYYNNVPIAYSLGNFLFPNYVKGDTAETGLLTLTIQEGNVNMAFKPYYIKDDQITPLSLEEEKKILNKLASVSYNVQMNGYDIQRVNE</sequence>
<keyword evidence="5" id="KW-1185">Reference proteome</keyword>
<gene>
    <name evidence="4" type="ORF">SM124_22695</name>
</gene>
<evidence type="ECO:0000256" key="2">
    <source>
        <dbReference type="SAM" id="MobiDB-lite"/>
    </source>
</evidence>
<feature type="domain" description="Capsule synthesis protein CapA" evidence="3">
    <location>
        <begin position="89"/>
        <end position="333"/>
    </location>
</feature>
<dbReference type="Proteomes" id="UP001290455">
    <property type="component" value="Unassembled WGS sequence"/>
</dbReference>
<evidence type="ECO:0000256" key="1">
    <source>
        <dbReference type="ARBA" id="ARBA00005662"/>
    </source>
</evidence>
<organism evidence="4 5">
    <name type="scientific">Robertmurraya mangrovi</name>
    <dbReference type="NCBI Taxonomy" id="3098077"/>
    <lineage>
        <taxon>Bacteria</taxon>
        <taxon>Bacillati</taxon>
        <taxon>Bacillota</taxon>
        <taxon>Bacilli</taxon>
        <taxon>Bacillales</taxon>
        <taxon>Bacillaceae</taxon>
        <taxon>Robertmurraya</taxon>
    </lineage>
</organism>
<dbReference type="SMART" id="SM00854">
    <property type="entry name" value="PGA_cap"/>
    <property type="match status" value="1"/>
</dbReference>
<dbReference type="InterPro" id="IPR019079">
    <property type="entry name" value="Capsule_synth_CapA"/>
</dbReference>
<feature type="region of interest" description="Disordered" evidence="2">
    <location>
        <begin position="25"/>
        <end position="80"/>
    </location>
</feature>
<dbReference type="SUPFAM" id="SSF56300">
    <property type="entry name" value="Metallo-dependent phosphatases"/>
    <property type="match status" value="1"/>
</dbReference>
<dbReference type="EMBL" id="JAXOFX010000026">
    <property type="protein sequence ID" value="MDZ5474488.1"/>
    <property type="molecule type" value="Genomic_DNA"/>
</dbReference>
<accession>A0ABU5J539</accession>
<comment type="similarity">
    <text evidence="1">Belongs to the CapA family.</text>
</comment>
<dbReference type="PANTHER" id="PTHR33393:SF13">
    <property type="entry name" value="PGA BIOSYNTHESIS PROTEIN CAPA"/>
    <property type="match status" value="1"/>
</dbReference>
<reference evidence="4 5" key="1">
    <citation type="submission" date="2023-11" db="EMBL/GenBank/DDBJ databases">
        <title>Bacillus jintuensis, isolated from a mudflat on the Beibu Gulf coast.</title>
        <authorList>
            <person name="Li M."/>
        </authorList>
    </citation>
    <scope>NUCLEOTIDE SEQUENCE [LARGE SCALE GENOMIC DNA]</scope>
    <source>
        <strain evidence="4 5">31A1R</strain>
    </source>
</reference>
<name>A0ABU5J539_9BACI</name>
<comment type="caution">
    <text evidence="4">The sequence shown here is derived from an EMBL/GenBank/DDBJ whole genome shotgun (WGS) entry which is preliminary data.</text>
</comment>
<protein>
    <submittedName>
        <fullName evidence="4">CapA family protein</fullName>
    </submittedName>
</protein>
<dbReference type="Pfam" id="PF09587">
    <property type="entry name" value="PGA_cap"/>
    <property type="match status" value="1"/>
</dbReference>
<dbReference type="InterPro" id="IPR029052">
    <property type="entry name" value="Metallo-depent_PP-like"/>
</dbReference>